<evidence type="ECO:0000256" key="1">
    <source>
        <dbReference type="ARBA" id="ARBA00000189"/>
    </source>
</evidence>
<evidence type="ECO:0000256" key="12">
    <source>
        <dbReference type="PIRSR" id="PIRSR600823-4"/>
    </source>
</evidence>
<evidence type="ECO:0000256" key="6">
    <source>
        <dbReference type="ARBA" id="ARBA00022729"/>
    </source>
</evidence>
<keyword evidence="6" id="KW-0732">Signal</keyword>
<feature type="binding site" evidence="10">
    <location>
        <position position="201"/>
    </location>
    <ligand>
        <name>substrate</name>
    </ligand>
</feature>
<dbReference type="GO" id="GO:0020037">
    <property type="term" value="F:heme binding"/>
    <property type="evidence" value="ECO:0007669"/>
    <property type="project" value="UniProtKB-UniRule"/>
</dbReference>
<evidence type="ECO:0000313" key="16">
    <source>
        <dbReference type="EMBL" id="RVW88528.1"/>
    </source>
</evidence>
<feature type="disulfide bond" evidence="13">
    <location>
        <begin position="105"/>
        <end position="110"/>
    </location>
</feature>
<feature type="binding site" evidence="11">
    <location>
        <position position="111"/>
    </location>
    <ligand>
        <name>Ca(2+)</name>
        <dbReference type="ChEBI" id="CHEBI:29108"/>
        <label>1</label>
    </ligand>
</feature>
<comment type="subcellular location">
    <subcellularLocation>
        <location evidence="14">Secreted</location>
    </subcellularLocation>
</comment>
<feature type="domain" description="Plant heme peroxidase family profile" evidence="15">
    <location>
        <begin position="58"/>
        <end position="369"/>
    </location>
</feature>
<dbReference type="PRINTS" id="PR00458">
    <property type="entry name" value="PEROXIDASE"/>
</dbReference>
<evidence type="ECO:0000256" key="8">
    <source>
        <dbReference type="ARBA" id="ARBA00023004"/>
    </source>
</evidence>
<reference evidence="16 17" key="1">
    <citation type="journal article" date="2018" name="PLoS Genet.">
        <title>Population sequencing reveals clonal diversity and ancestral inbreeding in the grapevine cultivar Chardonnay.</title>
        <authorList>
            <person name="Roach M.J."/>
            <person name="Johnson D.L."/>
            <person name="Bohlmann J."/>
            <person name="van Vuuren H.J."/>
            <person name="Jones S.J."/>
            <person name="Pretorius I.S."/>
            <person name="Schmidt S.A."/>
            <person name="Borneman A.R."/>
        </authorList>
    </citation>
    <scope>NUCLEOTIDE SEQUENCE [LARGE SCALE GENOMIC DNA]</scope>
    <source>
        <strain evidence="17">cv. Chardonnay</strain>
        <tissue evidence="16">Leaf</tissue>
    </source>
</reference>
<feature type="binding site" evidence="11">
    <location>
        <position position="122"/>
    </location>
    <ligand>
        <name>Ca(2+)</name>
        <dbReference type="ChEBI" id="CHEBI:29108"/>
        <label>1</label>
    </ligand>
</feature>
<evidence type="ECO:0000256" key="14">
    <source>
        <dbReference type="RuleBase" id="RU362060"/>
    </source>
</evidence>
<dbReference type="AlphaFoldDB" id="A0A438HVQ7"/>
<dbReference type="InterPro" id="IPR002016">
    <property type="entry name" value="Haem_peroxidase"/>
</dbReference>
<evidence type="ECO:0000256" key="10">
    <source>
        <dbReference type="PIRSR" id="PIRSR600823-2"/>
    </source>
</evidence>
<keyword evidence="8 11" id="KW-0408">Iron</keyword>
<feature type="binding site" evidence="11">
    <location>
        <position position="109"/>
    </location>
    <ligand>
        <name>Ca(2+)</name>
        <dbReference type="ChEBI" id="CHEBI:29108"/>
        <label>1</label>
    </ligand>
</feature>
<dbReference type="PANTHER" id="PTHR31235">
    <property type="entry name" value="PEROXIDASE 25-RELATED"/>
    <property type="match status" value="1"/>
</dbReference>
<organism evidence="16 17">
    <name type="scientific">Vitis vinifera</name>
    <name type="common">Grape</name>
    <dbReference type="NCBI Taxonomy" id="29760"/>
    <lineage>
        <taxon>Eukaryota</taxon>
        <taxon>Viridiplantae</taxon>
        <taxon>Streptophyta</taxon>
        <taxon>Embryophyta</taxon>
        <taxon>Tracheophyta</taxon>
        <taxon>Spermatophyta</taxon>
        <taxon>Magnoliopsida</taxon>
        <taxon>eudicotyledons</taxon>
        <taxon>Gunneridae</taxon>
        <taxon>Pentapetalae</taxon>
        <taxon>rosids</taxon>
        <taxon>Vitales</taxon>
        <taxon>Vitaceae</taxon>
        <taxon>Viteae</taxon>
        <taxon>Vitis</taxon>
    </lineage>
</organism>
<evidence type="ECO:0000256" key="3">
    <source>
        <dbReference type="ARBA" id="ARBA00022559"/>
    </source>
</evidence>
<evidence type="ECO:0000256" key="7">
    <source>
        <dbReference type="ARBA" id="ARBA00023002"/>
    </source>
</evidence>
<keyword evidence="9 13" id="KW-1015">Disulfide bond</keyword>
<sequence length="370" mass="41573">MILVTRVYTELIQAKLIRAQRGREMRRERCILFSLLALTALVVSLVTVEAAETLPETKLTWHYYKLNTTCRYAEAYVRSQVEFYWNELKDGSIAPKLLRLLYSDCFVNGCDASILLDGPNSEKTASQNRGLGGFALIDKIKTVLESRKECKGVVSCADILNLATRDAVHLVKFDHLKPGTILSCSYRKKGWFGIKCCISGPPITIHLVGIGSGILQIERLRCVRLGTLLGAHTLGRTHCSYIEDRLYNFNGTNKPDPSMDTSFLAEMKKKCPQRVKKGQPDPLVFLNPESGSSHNFTNSYYSRILSHKAVLGVDQQLLFGNDTEQITEEFAAGFEDFRRSFALSMSRMGNLQVLTGSQGEIRENCRVRNN</sequence>
<feature type="binding site" evidence="11">
    <location>
        <position position="107"/>
    </location>
    <ligand>
        <name>Ca(2+)</name>
        <dbReference type="ChEBI" id="CHEBI:29108"/>
        <label>1</label>
    </ligand>
</feature>
<dbReference type="Pfam" id="PF00141">
    <property type="entry name" value="peroxidase"/>
    <property type="match status" value="2"/>
</dbReference>
<comment type="caution">
    <text evidence="16">The sequence shown here is derived from an EMBL/GenBank/DDBJ whole genome shotgun (WGS) entry which is preliminary data.</text>
</comment>
<dbReference type="GO" id="GO:0140825">
    <property type="term" value="F:lactoperoxidase activity"/>
    <property type="evidence" value="ECO:0007669"/>
    <property type="project" value="UniProtKB-EC"/>
</dbReference>
<feature type="disulfide bond" evidence="13">
    <location>
        <begin position="156"/>
        <end position="365"/>
    </location>
</feature>
<dbReference type="GO" id="GO:0046872">
    <property type="term" value="F:metal ion binding"/>
    <property type="evidence" value="ECO:0007669"/>
    <property type="project" value="UniProtKB-UniRule"/>
</dbReference>
<feature type="binding site" description="axial binding residue" evidence="11">
    <location>
        <position position="232"/>
    </location>
    <ligand>
        <name>heme b</name>
        <dbReference type="ChEBI" id="CHEBI:60344"/>
    </ligand>
    <ligandPart>
        <name>Fe</name>
        <dbReference type="ChEBI" id="CHEBI:18248"/>
    </ligandPart>
</feature>
<dbReference type="Proteomes" id="UP000288805">
    <property type="component" value="Unassembled WGS sequence"/>
</dbReference>
<keyword evidence="4 14" id="KW-0349">Heme</keyword>
<keyword evidence="11 14" id="KW-0106">Calcium</keyword>
<accession>A0A438HVQ7</accession>
<keyword evidence="14" id="KW-0376">Hydrogen peroxide</keyword>
<evidence type="ECO:0000256" key="9">
    <source>
        <dbReference type="ARBA" id="ARBA00023157"/>
    </source>
</evidence>
<dbReference type="SUPFAM" id="SSF48113">
    <property type="entry name" value="Heme-dependent peroxidases"/>
    <property type="match status" value="1"/>
</dbReference>
<dbReference type="InterPro" id="IPR000823">
    <property type="entry name" value="Peroxidase_pln"/>
</dbReference>
<keyword evidence="7 14" id="KW-0560">Oxidoreductase</keyword>
<dbReference type="Gene3D" id="1.10.420.10">
    <property type="entry name" value="Peroxidase, domain 2"/>
    <property type="match status" value="1"/>
</dbReference>
<feature type="binding site" evidence="11">
    <location>
        <position position="233"/>
    </location>
    <ligand>
        <name>Ca(2+)</name>
        <dbReference type="ChEBI" id="CHEBI:29108"/>
        <label>2</label>
    </ligand>
</feature>
<evidence type="ECO:0000256" key="4">
    <source>
        <dbReference type="ARBA" id="ARBA00022617"/>
    </source>
</evidence>
<dbReference type="PRINTS" id="PR00461">
    <property type="entry name" value="PLPEROXIDASE"/>
</dbReference>
<keyword evidence="5 11" id="KW-0479">Metal-binding</keyword>
<protein>
    <recommendedName>
        <fullName evidence="2 14">Peroxidase</fullName>
        <ecNumber evidence="2 14">1.11.1.7</ecNumber>
    </recommendedName>
</protein>
<comment type="similarity">
    <text evidence="14">Belongs to the peroxidase family. Classical plant (class III) peroxidase subfamily.</text>
</comment>
<dbReference type="Gene3D" id="1.10.520.10">
    <property type="match status" value="2"/>
</dbReference>
<comment type="catalytic activity">
    <reaction evidence="1 14">
        <text>2 a phenolic donor + H2O2 = 2 a phenolic radical donor + 2 H2O</text>
        <dbReference type="Rhea" id="RHEA:56136"/>
        <dbReference type="ChEBI" id="CHEBI:15377"/>
        <dbReference type="ChEBI" id="CHEBI:16240"/>
        <dbReference type="ChEBI" id="CHEBI:139520"/>
        <dbReference type="ChEBI" id="CHEBI:139521"/>
        <dbReference type="EC" id="1.11.1.7"/>
    </reaction>
</comment>
<dbReference type="CDD" id="cd00693">
    <property type="entry name" value="secretory_peroxidase"/>
    <property type="match status" value="1"/>
</dbReference>
<proteinExistence type="inferred from homology"/>
<dbReference type="PROSITE" id="PS50873">
    <property type="entry name" value="PEROXIDASE_4"/>
    <property type="match status" value="1"/>
</dbReference>
<feature type="site" description="Transition state stabilizer" evidence="12">
    <location>
        <position position="99"/>
    </location>
</feature>
<comment type="function">
    <text evidence="14">Removal of H(2)O(2), oxidation of toxic reductants, biosynthesis and degradation of lignin, suberization, auxin catabolism, response to environmental stresses such as wounding, pathogen attack and oxidative stress.</text>
</comment>
<dbReference type="EC" id="1.11.1.7" evidence="2 14"/>
<keyword evidence="14" id="KW-0964">Secreted</keyword>
<comment type="cofactor">
    <cofactor evidence="11 14">
        <name>Ca(2+)</name>
        <dbReference type="ChEBI" id="CHEBI:29108"/>
    </cofactor>
    <text evidence="11 14">Binds 2 calcium ions per subunit.</text>
</comment>
<keyword evidence="3 14" id="KW-0575">Peroxidase</keyword>
<dbReference type="InterPro" id="IPR010255">
    <property type="entry name" value="Haem_peroxidase_sf"/>
</dbReference>
<feature type="binding site" evidence="11">
    <location>
        <position position="113"/>
    </location>
    <ligand>
        <name>Ca(2+)</name>
        <dbReference type="ChEBI" id="CHEBI:29108"/>
        <label>1</label>
    </ligand>
</feature>
<evidence type="ECO:0000256" key="5">
    <source>
        <dbReference type="ARBA" id="ARBA00022723"/>
    </source>
</evidence>
<dbReference type="InterPro" id="IPR033905">
    <property type="entry name" value="Secretory_peroxidase"/>
</dbReference>
<dbReference type="FunFam" id="1.10.420.10:FF:000007">
    <property type="entry name" value="Peroxidase"/>
    <property type="match status" value="1"/>
</dbReference>
<dbReference type="GO" id="GO:0005576">
    <property type="term" value="C:extracellular region"/>
    <property type="evidence" value="ECO:0007669"/>
    <property type="project" value="UniProtKB-SubCell"/>
</dbReference>
<dbReference type="GO" id="GO:0006979">
    <property type="term" value="P:response to oxidative stress"/>
    <property type="evidence" value="ECO:0007669"/>
    <property type="project" value="UniProtKB-UniRule"/>
</dbReference>
<comment type="cofactor">
    <cofactor evidence="11 14">
        <name>heme b</name>
        <dbReference type="ChEBI" id="CHEBI:60344"/>
    </cofactor>
    <text evidence="11 14">Binds 1 heme b (iron(II)-protoporphyrin IX) group per subunit.</text>
</comment>
<dbReference type="GO" id="GO:0042744">
    <property type="term" value="P:hydrogen peroxide catabolic process"/>
    <property type="evidence" value="ECO:0007669"/>
    <property type="project" value="UniProtKB-KW"/>
</dbReference>
<evidence type="ECO:0000256" key="13">
    <source>
        <dbReference type="PIRSR" id="PIRSR600823-5"/>
    </source>
</evidence>
<feature type="disulfide bond" evidence="13">
    <location>
        <begin position="239"/>
        <end position="271"/>
    </location>
</feature>
<evidence type="ECO:0000313" key="17">
    <source>
        <dbReference type="Proteomes" id="UP000288805"/>
    </source>
</evidence>
<feature type="disulfide bond" evidence="13">
    <location>
        <begin position="70"/>
        <end position="150"/>
    </location>
</feature>
<dbReference type="EMBL" id="QGNW01000172">
    <property type="protein sequence ID" value="RVW88528.1"/>
    <property type="molecule type" value="Genomic_DNA"/>
</dbReference>
<evidence type="ECO:0000259" key="15">
    <source>
        <dbReference type="PROSITE" id="PS50873"/>
    </source>
</evidence>
<evidence type="ECO:0000256" key="2">
    <source>
        <dbReference type="ARBA" id="ARBA00012313"/>
    </source>
</evidence>
<gene>
    <name evidence="16" type="primary">PER61_0</name>
    <name evidence="16" type="ORF">CK203_032987</name>
</gene>
<feature type="binding site" evidence="11">
    <location>
        <position position="104"/>
    </location>
    <ligand>
        <name>Ca(2+)</name>
        <dbReference type="ChEBI" id="CHEBI:29108"/>
        <label>1</label>
    </ligand>
</feature>
<name>A0A438HVQ7_VITVI</name>
<evidence type="ECO:0000256" key="11">
    <source>
        <dbReference type="PIRSR" id="PIRSR600823-3"/>
    </source>
</evidence>